<keyword evidence="6" id="KW-0004">4Fe-4S</keyword>
<dbReference type="Pfam" id="PF07730">
    <property type="entry name" value="HisKA_3"/>
    <property type="match status" value="1"/>
</dbReference>
<keyword evidence="13" id="KW-0411">Iron-sulfur</keyword>
<dbReference type="GO" id="GO:0016301">
    <property type="term" value="F:kinase activity"/>
    <property type="evidence" value="ECO:0007669"/>
    <property type="project" value="UniProtKB-KW"/>
</dbReference>
<feature type="transmembrane region" description="Helical" evidence="17">
    <location>
        <begin position="39"/>
        <end position="57"/>
    </location>
</feature>
<comment type="subcellular location">
    <subcellularLocation>
        <location evidence="3">Cytoplasm</location>
    </subcellularLocation>
</comment>
<evidence type="ECO:0000256" key="11">
    <source>
        <dbReference type="ARBA" id="ARBA00023004"/>
    </source>
</evidence>
<dbReference type="InterPro" id="IPR017205">
    <property type="entry name" value="Sig_transdc_His_kinase_ChrS"/>
</dbReference>
<dbReference type="PROSITE" id="PS50109">
    <property type="entry name" value="HIS_KIN"/>
    <property type="match status" value="1"/>
</dbReference>
<comment type="caution">
    <text evidence="19">The sequence shown here is derived from an EMBL/GenBank/DDBJ whole genome shotgun (WGS) entry which is preliminary data.</text>
</comment>
<keyword evidence="10 19" id="KW-0418">Kinase</keyword>
<dbReference type="PIRSF" id="PIRSF037434">
    <property type="entry name" value="STHK_ChrS"/>
    <property type="match status" value="1"/>
</dbReference>
<proteinExistence type="predicted"/>
<keyword evidence="11" id="KW-0408">Iron</keyword>
<dbReference type="InterPro" id="IPR036890">
    <property type="entry name" value="HATPase_C_sf"/>
</dbReference>
<keyword evidence="7" id="KW-0963">Cytoplasm</keyword>
<organism evidence="19 20">
    <name type="scientific">Saccharopolyspora oryzae</name>
    <dbReference type="NCBI Taxonomy" id="2997343"/>
    <lineage>
        <taxon>Bacteria</taxon>
        <taxon>Bacillati</taxon>
        <taxon>Actinomycetota</taxon>
        <taxon>Actinomycetes</taxon>
        <taxon>Pseudonocardiales</taxon>
        <taxon>Pseudonocardiaceae</taxon>
        <taxon>Saccharopolyspora</taxon>
    </lineage>
</organism>
<evidence type="ECO:0000256" key="7">
    <source>
        <dbReference type="ARBA" id="ARBA00022490"/>
    </source>
</evidence>
<keyword evidence="12" id="KW-0902">Two-component regulatory system</keyword>
<keyword evidence="16" id="KW-0175">Coiled coil</keyword>
<dbReference type="PANTHER" id="PTHR24421:SF62">
    <property type="entry name" value="SENSORY TRANSDUCTION HISTIDINE KINASE"/>
    <property type="match status" value="1"/>
</dbReference>
<evidence type="ECO:0000256" key="16">
    <source>
        <dbReference type="SAM" id="Coils"/>
    </source>
</evidence>
<dbReference type="CDD" id="cd16917">
    <property type="entry name" value="HATPase_UhpB-NarQ-NarX-like"/>
    <property type="match status" value="1"/>
</dbReference>
<evidence type="ECO:0000256" key="10">
    <source>
        <dbReference type="ARBA" id="ARBA00022777"/>
    </source>
</evidence>
<keyword evidence="17" id="KW-0472">Membrane</keyword>
<dbReference type="InterPro" id="IPR050482">
    <property type="entry name" value="Sensor_HK_TwoCompSys"/>
</dbReference>
<reference evidence="19 20" key="1">
    <citation type="submission" date="2022-11" db="EMBL/GenBank/DDBJ databases">
        <title>Draft genome sequence of Saccharopolyspora sp. WRP15-2 isolated from rhizosphere soils of wild rice in Thailand.</title>
        <authorList>
            <person name="Duangmal K."/>
            <person name="Kammanee S."/>
            <person name="Muangham S."/>
        </authorList>
    </citation>
    <scope>NUCLEOTIDE SEQUENCE [LARGE SCALE GENOMIC DNA]</scope>
    <source>
        <strain evidence="19 20">WRP15-2</strain>
    </source>
</reference>
<dbReference type="InterPro" id="IPR011712">
    <property type="entry name" value="Sig_transdc_His_kin_sub3_dim/P"/>
</dbReference>
<feature type="transmembrane region" description="Helical" evidence="17">
    <location>
        <begin position="7"/>
        <end position="27"/>
    </location>
</feature>
<evidence type="ECO:0000256" key="6">
    <source>
        <dbReference type="ARBA" id="ARBA00022485"/>
    </source>
</evidence>
<comment type="function">
    <text evidence="14">Member of the two-component regulatory system NreB/NreC involved in the control of dissimilatory nitrate/nitrite reduction in response to oxygen. NreB functions as a direct oxygen sensor histidine kinase which is autophosphorylated, in the absence of oxygen, probably at the conserved histidine residue, and transfers its phosphate group probably to a conserved aspartate residue of NreC. NreB/NreC activates the expression of the nitrate (narGHJI) and nitrite (nir) reductase operons, as well as the putative nitrate transporter gene narT.</text>
</comment>
<evidence type="ECO:0000259" key="18">
    <source>
        <dbReference type="PROSITE" id="PS50109"/>
    </source>
</evidence>
<evidence type="ECO:0000256" key="15">
    <source>
        <dbReference type="ARBA" id="ARBA00030800"/>
    </source>
</evidence>
<dbReference type="Proteomes" id="UP001210380">
    <property type="component" value="Unassembled WGS sequence"/>
</dbReference>
<accession>A0ABT4V0N1</accession>
<feature type="domain" description="Histidine kinase" evidence="18">
    <location>
        <begin position="315"/>
        <end position="406"/>
    </location>
</feature>
<dbReference type="Gene3D" id="3.30.565.10">
    <property type="entry name" value="Histidine kinase-like ATPase, C-terminal domain"/>
    <property type="match status" value="1"/>
</dbReference>
<evidence type="ECO:0000256" key="4">
    <source>
        <dbReference type="ARBA" id="ARBA00012438"/>
    </source>
</evidence>
<dbReference type="SUPFAM" id="SSF55874">
    <property type="entry name" value="ATPase domain of HSP90 chaperone/DNA topoisomerase II/histidine kinase"/>
    <property type="match status" value="1"/>
</dbReference>
<dbReference type="InterPro" id="IPR005467">
    <property type="entry name" value="His_kinase_dom"/>
</dbReference>
<sequence length="408" mass="44012">MPERQEWYVSWGPYVLLGLATLISLLTEVQVMRNGRPELLVALALVALVLQLCWAKIRRVVSTPGAASQAYYAVRTVLAFVLTYLNPFFAIYAILGYFDSGAWLRPRAIKAGLLVNALTMAGSQSGGLPPSSLMQWTAFGGLFVLNTGLLLLFVRLDAEKEENARAKAATIAELEQANARLKQAHEENAGLQAQLLEQAREAGISDERRRLAAEIHDTIAQSLAGIVTQLQAAVDSEDPAEGRRHVERAADLARHGLGEARRSVQDLGPSALEHDALPVALRKVVEEWEAGSGVRAEFAVTGEVEPLHGEIEATLLRIAQESLANAGRHAQARRVGVTLSYMDDEVSVDVRDDGRGFDPGRVTSSSTSGFGLGGMRARVERVAGAFEVESEPGLGTAVSARVPLVRHV</sequence>
<evidence type="ECO:0000313" key="20">
    <source>
        <dbReference type="Proteomes" id="UP001210380"/>
    </source>
</evidence>
<feature type="transmembrane region" description="Helical" evidence="17">
    <location>
        <begin position="133"/>
        <end position="154"/>
    </location>
</feature>
<name>A0ABT4V0N1_9PSEU</name>
<evidence type="ECO:0000256" key="8">
    <source>
        <dbReference type="ARBA" id="ARBA00022679"/>
    </source>
</evidence>
<dbReference type="Gene3D" id="1.20.5.1930">
    <property type="match status" value="1"/>
</dbReference>
<dbReference type="Pfam" id="PF02518">
    <property type="entry name" value="HATPase_c"/>
    <property type="match status" value="1"/>
</dbReference>
<comment type="cofactor">
    <cofactor evidence="2">
        <name>[4Fe-4S] cluster</name>
        <dbReference type="ChEBI" id="CHEBI:49883"/>
    </cofactor>
</comment>
<evidence type="ECO:0000256" key="9">
    <source>
        <dbReference type="ARBA" id="ARBA00022723"/>
    </source>
</evidence>
<dbReference type="EMBL" id="JAQGLA010000029">
    <property type="protein sequence ID" value="MDA3627529.1"/>
    <property type="molecule type" value="Genomic_DNA"/>
</dbReference>
<evidence type="ECO:0000313" key="19">
    <source>
        <dbReference type="EMBL" id="MDA3627529.1"/>
    </source>
</evidence>
<feature type="transmembrane region" description="Helical" evidence="17">
    <location>
        <begin position="77"/>
        <end position="98"/>
    </location>
</feature>
<dbReference type="EC" id="2.7.13.3" evidence="4"/>
<keyword evidence="9" id="KW-0479">Metal-binding</keyword>
<evidence type="ECO:0000256" key="12">
    <source>
        <dbReference type="ARBA" id="ARBA00023012"/>
    </source>
</evidence>
<feature type="coiled-coil region" evidence="16">
    <location>
        <begin position="164"/>
        <end position="201"/>
    </location>
</feature>
<evidence type="ECO:0000256" key="14">
    <source>
        <dbReference type="ARBA" id="ARBA00024827"/>
    </source>
</evidence>
<keyword evidence="17" id="KW-1133">Transmembrane helix</keyword>
<keyword evidence="20" id="KW-1185">Reference proteome</keyword>
<evidence type="ECO:0000256" key="13">
    <source>
        <dbReference type="ARBA" id="ARBA00023014"/>
    </source>
</evidence>
<dbReference type="InterPro" id="IPR004358">
    <property type="entry name" value="Sig_transdc_His_kin-like_C"/>
</dbReference>
<dbReference type="InterPro" id="IPR003594">
    <property type="entry name" value="HATPase_dom"/>
</dbReference>
<dbReference type="PANTHER" id="PTHR24421">
    <property type="entry name" value="NITRATE/NITRITE SENSOR PROTEIN NARX-RELATED"/>
    <property type="match status" value="1"/>
</dbReference>
<evidence type="ECO:0000256" key="17">
    <source>
        <dbReference type="SAM" id="Phobius"/>
    </source>
</evidence>
<dbReference type="SMART" id="SM00387">
    <property type="entry name" value="HATPase_c"/>
    <property type="match status" value="1"/>
</dbReference>
<evidence type="ECO:0000256" key="1">
    <source>
        <dbReference type="ARBA" id="ARBA00000085"/>
    </source>
</evidence>
<comment type="catalytic activity">
    <reaction evidence="1">
        <text>ATP + protein L-histidine = ADP + protein N-phospho-L-histidine.</text>
        <dbReference type="EC" id="2.7.13.3"/>
    </reaction>
</comment>
<gene>
    <name evidence="19" type="ORF">OU415_18950</name>
</gene>
<evidence type="ECO:0000256" key="5">
    <source>
        <dbReference type="ARBA" id="ARBA00017322"/>
    </source>
</evidence>
<keyword evidence="8" id="KW-0808">Transferase</keyword>
<evidence type="ECO:0000256" key="3">
    <source>
        <dbReference type="ARBA" id="ARBA00004496"/>
    </source>
</evidence>
<keyword evidence="17" id="KW-0812">Transmembrane</keyword>
<protein>
    <recommendedName>
        <fullName evidence="5">Oxygen sensor histidine kinase NreB</fullName>
        <ecNumber evidence="4">2.7.13.3</ecNumber>
    </recommendedName>
    <alternativeName>
        <fullName evidence="15">Nitrogen regulation protein B</fullName>
    </alternativeName>
</protein>
<evidence type="ECO:0000256" key="2">
    <source>
        <dbReference type="ARBA" id="ARBA00001966"/>
    </source>
</evidence>
<dbReference type="RefSeq" id="WP_270950205.1">
    <property type="nucleotide sequence ID" value="NZ_JAQGLA010000029.1"/>
</dbReference>
<dbReference type="PRINTS" id="PR00344">
    <property type="entry name" value="BCTRLSENSOR"/>
</dbReference>